<dbReference type="SUPFAM" id="SSF75011">
    <property type="entry name" value="3-carboxy-cis,cis-mucoante lactonizing enzyme"/>
    <property type="match status" value="1"/>
</dbReference>
<accession>A0A553K5W3</accession>
<dbReference type="RefSeq" id="WP_143937183.1">
    <property type="nucleotide sequence ID" value="NZ_VKKG01000001.1"/>
</dbReference>
<sequence length="327" mass="33156">MMTFRRLAAALSLGLLATAVPALAHADDVDLGGTTDVVGLAWDEGAETLYVSAAGTPEAVQMVGRDGTAAGEITFTGGPQSVQGLALDDGQLHIADIGDPDADREFVTVFAVAPEAGQQSYRAWDFAYPDGAQDATAFLISGRGRFYFITTGDDAGIYGAELEPSRQGVNTLFRAADAPEGVTDAAFLDDGETMLVRTGDGVELINAFTWEVESSTTYVGGAEGESVTPFGADRMLVGAGGTLRDEPLPAGQTTATPAAPTTSPEPSETAETSADPSVAPSPTGTAAPAQPADSSSDSVSRGGTLIALAGALVVALAAGAVVFFSKD</sequence>
<feature type="compositionally biased region" description="Low complexity" evidence="1">
    <location>
        <begin position="286"/>
        <end position="300"/>
    </location>
</feature>
<dbReference type="EMBL" id="VKKG01000001">
    <property type="protein sequence ID" value="TRY20099.1"/>
    <property type="molecule type" value="Genomic_DNA"/>
</dbReference>
<proteinExistence type="predicted"/>
<evidence type="ECO:0000313" key="5">
    <source>
        <dbReference type="Proteomes" id="UP000317638"/>
    </source>
</evidence>
<dbReference type="OrthoDB" id="9801244at2"/>
<feature type="compositionally biased region" description="Low complexity" evidence="1">
    <location>
        <begin position="253"/>
        <end position="274"/>
    </location>
</feature>
<keyword evidence="5" id="KW-1185">Reference proteome</keyword>
<evidence type="ECO:0000256" key="3">
    <source>
        <dbReference type="SAM" id="SignalP"/>
    </source>
</evidence>
<name>A0A553K5W3_9ACTN</name>
<evidence type="ECO:0000313" key="4">
    <source>
        <dbReference type="EMBL" id="TRY20099.1"/>
    </source>
</evidence>
<keyword evidence="2" id="KW-1133">Transmembrane helix</keyword>
<protein>
    <recommendedName>
        <fullName evidence="6">WD40 repeat domain-containing protein</fullName>
    </recommendedName>
</protein>
<feature type="region of interest" description="Disordered" evidence="1">
    <location>
        <begin position="239"/>
        <end position="300"/>
    </location>
</feature>
<reference evidence="4 5" key="1">
    <citation type="submission" date="2019-07" db="EMBL/GenBank/DDBJ databases">
        <authorList>
            <person name="Zhou L.-Y."/>
        </authorList>
    </citation>
    <scope>NUCLEOTIDE SEQUENCE [LARGE SCALE GENOMIC DNA]</scope>
    <source>
        <strain evidence="4 5">YIM 101269</strain>
    </source>
</reference>
<keyword evidence="2" id="KW-0472">Membrane</keyword>
<feature type="transmembrane region" description="Helical" evidence="2">
    <location>
        <begin position="305"/>
        <end position="324"/>
    </location>
</feature>
<dbReference type="AlphaFoldDB" id="A0A553K5W3"/>
<organism evidence="4 5">
    <name type="scientific">Tessaracoccus rhinocerotis</name>
    <dbReference type="NCBI Taxonomy" id="1689449"/>
    <lineage>
        <taxon>Bacteria</taxon>
        <taxon>Bacillati</taxon>
        <taxon>Actinomycetota</taxon>
        <taxon>Actinomycetes</taxon>
        <taxon>Propionibacteriales</taxon>
        <taxon>Propionibacteriaceae</taxon>
        <taxon>Tessaracoccus</taxon>
    </lineage>
</organism>
<keyword evidence="2" id="KW-0812">Transmembrane</keyword>
<feature type="signal peptide" evidence="3">
    <location>
        <begin position="1"/>
        <end position="26"/>
    </location>
</feature>
<keyword evidence="3" id="KW-0732">Signal</keyword>
<gene>
    <name evidence="4" type="ORF">FOJ82_04330</name>
</gene>
<evidence type="ECO:0000256" key="1">
    <source>
        <dbReference type="SAM" id="MobiDB-lite"/>
    </source>
</evidence>
<comment type="caution">
    <text evidence="4">The sequence shown here is derived from an EMBL/GenBank/DDBJ whole genome shotgun (WGS) entry which is preliminary data.</text>
</comment>
<evidence type="ECO:0008006" key="6">
    <source>
        <dbReference type="Google" id="ProtNLM"/>
    </source>
</evidence>
<dbReference type="Proteomes" id="UP000317638">
    <property type="component" value="Unassembled WGS sequence"/>
</dbReference>
<evidence type="ECO:0000256" key="2">
    <source>
        <dbReference type="SAM" id="Phobius"/>
    </source>
</evidence>
<feature type="chain" id="PRO_5022221178" description="WD40 repeat domain-containing protein" evidence="3">
    <location>
        <begin position="27"/>
        <end position="327"/>
    </location>
</feature>